<dbReference type="Proteomes" id="UP001417504">
    <property type="component" value="Unassembled WGS sequence"/>
</dbReference>
<feature type="domain" description="DUF659" evidence="1">
    <location>
        <begin position="16"/>
        <end position="169"/>
    </location>
</feature>
<proteinExistence type="predicted"/>
<dbReference type="EMBL" id="JBBNAE010000009">
    <property type="protein sequence ID" value="KAK9097633.1"/>
    <property type="molecule type" value="Genomic_DNA"/>
</dbReference>
<dbReference type="InterPro" id="IPR012337">
    <property type="entry name" value="RNaseH-like_sf"/>
</dbReference>
<dbReference type="PANTHER" id="PTHR32166:SF63">
    <property type="entry name" value="HAT TRANSPOSON SUPERFAMILY PROTEIN"/>
    <property type="match status" value="1"/>
</dbReference>
<keyword evidence="4" id="KW-1185">Reference proteome</keyword>
<evidence type="ECO:0008006" key="5">
    <source>
        <dbReference type="Google" id="ProtNLM"/>
    </source>
</evidence>
<protein>
    <recommendedName>
        <fullName evidence="5">DUF659 domain-containing protein</fullName>
    </recommendedName>
</protein>
<dbReference type="GO" id="GO:0046983">
    <property type="term" value="F:protein dimerization activity"/>
    <property type="evidence" value="ECO:0007669"/>
    <property type="project" value="InterPro"/>
</dbReference>
<comment type="caution">
    <text evidence="3">The sequence shown here is derived from an EMBL/GenBank/DDBJ whole genome shotgun (WGS) entry which is preliminary data.</text>
</comment>
<name>A0AAP0HQI6_9MAGN</name>
<dbReference type="AlphaFoldDB" id="A0AAP0HQI6"/>
<dbReference type="InterPro" id="IPR007021">
    <property type="entry name" value="DUF659"/>
</dbReference>
<sequence length="539" mass="60777">MTNAILECAPNNFKIPSCEELRGRILLDELELIRRHVMAVKRSWVTTGCSILLDGWTDHGKGRSLINFLVDSPGGPIFLRSADVSGFDKDVNAMSSLLDGVIEEVGVGNVIQVITYSTSACMDALGKRLTAKHRSMFWTVCASHCIGLMLEKIEALALTKKILDRAKIITRFIYSHAMVLRLMRKNCGVRDVVCPSKIKSAASFLTLANIVSESKNLKSIFESFAWNTSTWASTSAGKMVADLVGESSFWTEAGMVLKATIPLVRVLKLLNGEDGKPQVGYIYETMDQAKEAIKMEFGNKKGKYLPFWKIIDEIWDNHLHSPLHSAGYYFNPGFFYSSDFLSDAEVASGLLCCIVRMVEDRNIQDLISLQMDEYRMAKGGFGDQSAVEQRTQIPPAEWWSRYGGQCPELQRFAIRILSQTCSGGFKYQLRRSLSEQMHTHRRNNVEQRRLSDLTFVHHNLQLQHQHHHHSSIIHRYNKDIIVRDMDAMNDWVVAPDQHTCPNSSDSDWVFSDCDVVVEKDSGNPRGVVPPGFSLKQEAF</sequence>
<dbReference type="PANTHER" id="PTHR32166">
    <property type="entry name" value="OSJNBA0013A04.12 PROTEIN"/>
    <property type="match status" value="1"/>
</dbReference>
<dbReference type="InterPro" id="IPR008906">
    <property type="entry name" value="HATC_C_dom"/>
</dbReference>
<evidence type="ECO:0000313" key="3">
    <source>
        <dbReference type="EMBL" id="KAK9097633.1"/>
    </source>
</evidence>
<feature type="domain" description="HAT C-terminal dimerisation" evidence="2">
    <location>
        <begin position="388"/>
        <end position="460"/>
    </location>
</feature>
<dbReference type="Pfam" id="PF05699">
    <property type="entry name" value="Dimer_Tnp_hAT"/>
    <property type="match status" value="1"/>
</dbReference>
<evidence type="ECO:0000313" key="4">
    <source>
        <dbReference type="Proteomes" id="UP001417504"/>
    </source>
</evidence>
<accession>A0AAP0HQI6</accession>
<dbReference type="Pfam" id="PF04937">
    <property type="entry name" value="DUF659"/>
    <property type="match status" value="1"/>
</dbReference>
<organism evidence="3 4">
    <name type="scientific">Stephania japonica</name>
    <dbReference type="NCBI Taxonomy" id="461633"/>
    <lineage>
        <taxon>Eukaryota</taxon>
        <taxon>Viridiplantae</taxon>
        <taxon>Streptophyta</taxon>
        <taxon>Embryophyta</taxon>
        <taxon>Tracheophyta</taxon>
        <taxon>Spermatophyta</taxon>
        <taxon>Magnoliopsida</taxon>
        <taxon>Ranunculales</taxon>
        <taxon>Menispermaceae</taxon>
        <taxon>Menispermoideae</taxon>
        <taxon>Cissampelideae</taxon>
        <taxon>Stephania</taxon>
    </lineage>
</organism>
<gene>
    <name evidence="3" type="ORF">Sjap_023130</name>
</gene>
<evidence type="ECO:0000259" key="1">
    <source>
        <dbReference type="Pfam" id="PF04937"/>
    </source>
</evidence>
<dbReference type="SUPFAM" id="SSF53098">
    <property type="entry name" value="Ribonuclease H-like"/>
    <property type="match status" value="1"/>
</dbReference>
<evidence type="ECO:0000259" key="2">
    <source>
        <dbReference type="Pfam" id="PF05699"/>
    </source>
</evidence>
<reference evidence="3 4" key="1">
    <citation type="submission" date="2024-01" db="EMBL/GenBank/DDBJ databases">
        <title>Genome assemblies of Stephania.</title>
        <authorList>
            <person name="Yang L."/>
        </authorList>
    </citation>
    <scope>NUCLEOTIDE SEQUENCE [LARGE SCALE GENOMIC DNA]</scope>
    <source>
        <strain evidence="3">QJT</strain>
        <tissue evidence="3">Leaf</tissue>
    </source>
</reference>